<evidence type="ECO:0000313" key="7">
    <source>
        <dbReference type="Proteomes" id="UP001476798"/>
    </source>
</evidence>
<dbReference type="InterPro" id="IPR002314">
    <property type="entry name" value="aa-tRNA-synt_IIb"/>
</dbReference>
<comment type="similarity">
    <text evidence="1">Belongs to the class-II aminoacyl-tRNA synthetase family.</text>
</comment>
<evidence type="ECO:0000259" key="5">
    <source>
        <dbReference type="Pfam" id="PF03129"/>
    </source>
</evidence>
<evidence type="ECO:0000256" key="1">
    <source>
        <dbReference type="ARBA" id="ARBA00008226"/>
    </source>
</evidence>
<gene>
    <name evidence="6" type="primary">TARS3</name>
    <name evidence="6" type="ORF">GOODEAATRI_031300</name>
</gene>
<evidence type="ECO:0000256" key="2">
    <source>
        <dbReference type="ARBA" id="ARBA00022917"/>
    </source>
</evidence>
<feature type="domain" description="Aminoacyl-tRNA synthetase class II (G/ P/ S/T)" evidence="4">
    <location>
        <begin position="20"/>
        <end position="91"/>
    </location>
</feature>
<keyword evidence="7" id="KW-1185">Reference proteome</keyword>
<evidence type="ECO:0000259" key="4">
    <source>
        <dbReference type="Pfam" id="PF00587"/>
    </source>
</evidence>
<dbReference type="PRINTS" id="PR01047">
    <property type="entry name" value="TRNASYNTHTHR"/>
</dbReference>
<sequence>QLESSLNEFGEPWKLNPGDGAFYGPKIDIKIKDAIGRYHQCATIQLDFQLPIRFNLTFVGKDGDDRARPVIIHRAILGSVERMIAILTENYAGKWSLCWTHHRIVSRTIPILLSSPLQPLWLSPRQVMLVPVNSSCEDYANKVCKQFTEAGFMADADLDSGCLLNKKIRNAQLAQYNFILVVGEKEKMTNSVNVRTRDNKVHGELPVSEVIARLTLLKQSRCRNAEEEF</sequence>
<dbReference type="Gene3D" id="3.30.930.10">
    <property type="entry name" value="Bira Bifunctional Protein, Domain 2"/>
    <property type="match status" value="1"/>
</dbReference>
<dbReference type="InterPro" id="IPR045864">
    <property type="entry name" value="aa-tRNA-synth_II/BPL/LPL"/>
</dbReference>
<dbReference type="SUPFAM" id="SSF52954">
    <property type="entry name" value="Class II aaRS ABD-related"/>
    <property type="match status" value="1"/>
</dbReference>
<organism evidence="6 7">
    <name type="scientific">Goodea atripinnis</name>
    <dbReference type="NCBI Taxonomy" id="208336"/>
    <lineage>
        <taxon>Eukaryota</taxon>
        <taxon>Metazoa</taxon>
        <taxon>Chordata</taxon>
        <taxon>Craniata</taxon>
        <taxon>Vertebrata</taxon>
        <taxon>Euteleostomi</taxon>
        <taxon>Actinopterygii</taxon>
        <taxon>Neopterygii</taxon>
        <taxon>Teleostei</taxon>
        <taxon>Neoteleostei</taxon>
        <taxon>Acanthomorphata</taxon>
        <taxon>Ovalentaria</taxon>
        <taxon>Atherinomorphae</taxon>
        <taxon>Cyprinodontiformes</taxon>
        <taxon>Goodeidae</taxon>
        <taxon>Goodea</taxon>
    </lineage>
</organism>
<keyword evidence="2" id="KW-0648">Protein biosynthesis</keyword>
<evidence type="ECO:0000313" key="6">
    <source>
        <dbReference type="EMBL" id="MEQ2166734.1"/>
    </source>
</evidence>
<feature type="non-terminal residue" evidence="6">
    <location>
        <position position="1"/>
    </location>
</feature>
<accession>A0ABV0N5R2</accession>
<dbReference type="InterPro" id="IPR047246">
    <property type="entry name" value="ThrRS_anticodon"/>
</dbReference>
<name>A0ABV0N5R2_9TELE</name>
<dbReference type="Pfam" id="PF03129">
    <property type="entry name" value="HGTP_anticodon"/>
    <property type="match status" value="1"/>
</dbReference>
<dbReference type="SUPFAM" id="SSF55681">
    <property type="entry name" value="Class II aaRS and biotin synthetases"/>
    <property type="match status" value="1"/>
</dbReference>
<dbReference type="InterPro" id="IPR002320">
    <property type="entry name" value="Thr-tRNA-ligase_IIa"/>
</dbReference>
<dbReference type="PANTHER" id="PTHR11451">
    <property type="entry name" value="THREONINE-TRNA LIGASE"/>
    <property type="match status" value="1"/>
</dbReference>
<dbReference type="EMBL" id="JAHRIO010025254">
    <property type="protein sequence ID" value="MEQ2166734.1"/>
    <property type="molecule type" value="Genomic_DNA"/>
</dbReference>
<dbReference type="Gene3D" id="3.40.50.800">
    <property type="entry name" value="Anticodon-binding domain"/>
    <property type="match status" value="1"/>
</dbReference>
<dbReference type="Pfam" id="PF00587">
    <property type="entry name" value="tRNA-synt_2b"/>
    <property type="match status" value="1"/>
</dbReference>
<feature type="domain" description="Anticodon-binding" evidence="5">
    <location>
        <begin position="126"/>
        <end position="214"/>
    </location>
</feature>
<dbReference type="InterPro" id="IPR036621">
    <property type="entry name" value="Anticodon-bd_dom_sf"/>
</dbReference>
<comment type="caution">
    <text evidence="6">The sequence shown here is derived from an EMBL/GenBank/DDBJ whole genome shotgun (WGS) entry which is preliminary data.</text>
</comment>
<dbReference type="CDD" id="cd00860">
    <property type="entry name" value="ThrRS_anticodon"/>
    <property type="match status" value="1"/>
</dbReference>
<dbReference type="InterPro" id="IPR004154">
    <property type="entry name" value="Anticodon-bd"/>
</dbReference>
<dbReference type="GO" id="GO:0016874">
    <property type="term" value="F:ligase activity"/>
    <property type="evidence" value="ECO:0007669"/>
    <property type="project" value="UniProtKB-KW"/>
</dbReference>
<dbReference type="PANTHER" id="PTHR11451:SF51">
    <property type="entry name" value="THREONINE--TRNA LIGASE"/>
    <property type="match status" value="1"/>
</dbReference>
<protein>
    <recommendedName>
        <fullName evidence="3">Threonyl-tRNA synthetase</fullName>
    </recommendedName>
</protein>
<proteinExistence type="inferred from homology"/>
<reference evidence="6 7" key="1">
    <citation type="submission" date="2021-06" db="EMBL/GenBank/DDBJ databases">
        <authorList>
            <person name="Palmer J.M."/>
        </authorList>
    </citation>
    <scope>NUCLEOTIDE SEQUENCE [LARGE SCALE GENOMIC DNA]</scope>
    <source>
        <strain evidence="6 7">GA_2019</strain>
        <tissue evidence="6">Muscle</tissue>
    </source>
</reference>
<keyword evidence="6" id="KW-0436">Ligase</keyword>
<evidence type="ECO:0000256" key="3">
    <source>
        <dbReference type="ARBA" id="ARBA00031900"/>
    </source>
</evidence>
<dbReference type="Proteomes" id="UP001476798">
    <property type="component" value="Unassembled WGS sequence"/>
</dbReference>